<evidence type="ECO:0000256" key="1">
    <source>
        <dbReference type="SAM" id="Phobius"/>
    </source>
</evidence>
<keyword evidence="1" id="KW-0472">Membrane</keyword>
<evidence type="ECO:0000313" key="3">
    <source>
        <dbReference type="Proteomes" id="UP000219453"/>
    </source>
</evidence>
<keyword evidence="1" id="KW-0812">Transmembrane</keyword>
<organism evidence="2 3">
    <name type="scientific">Natronoarchaeum philippinense</name>
    <dbReference type="NCBI Taxonomy" id="558529"/>
    <lineage>
        <taxon>Archaea</taxon>
        <taxon>Methanobacteriati</taxon>
        <taxon>Methanobacteriota</taxon>
        <taxon>Stenosarchaea group</taxon>
        <taxon>Halobacteria</taxon>
        <taxon>Halobacteriales</taxon>
        <taxon>Natronoarchaeaceae</taxon>
    </lineage>
</organism>
<proteinExistence type="predicted"/>
<keyword evidence="3" id="KW-1185">Reference proteome</keyword>
<name>A0A285P951_NATPI</name>
<dbReference type="Proteomes" id="UP000219453">
    <property type="component" value="Unassembled WGS sequence"/>
</dbReference>
<dbReference type="RefSeq" id="WP_097010188.1">
    <property type="nucleotide sequence ID" value="NZ_OBEJ01000009.1"/>
</dbReference>
<evidence type="ECO:0000313" key="2">
    <source>
        <dbReference type="EMBL" id="SNZ18279.1"/>
    </source>
</evidence>
<dbReference type="EMBL" id="OBEJ01000009">
    <property type="protein sequence ID" value="SNZ18279.1"/>
    <property type="molecule type" value="Genomic_DNA"/>
</dbReference>
<reference evidence="2 3" key="1">
    <citation type="submission" date="2017-09" db="EMBL/GenBank/DDBJ databases">
        <authorList>
            <person name="Ehlers B."/>
            <person name="Leendertz F.H."/>
        </authorList>
    </citation>
    <scope>NUCLEOTIDE SEQUENCE [LARGE SCALE GENOMIC DNA]</scope>
    <source>
        <strain evidence="2 3">DSM 27208</strain>
    </source>
</reference>
<feature type="transmembrane region" description="Helical" evidence="1">
    <location>
        <begin position="36"/>
        <end position="59"/>
    </location>
</feature>
<dbReference type="AlphaFoldDB" id="A0A285P951"/>
<protein>
    <submittedName>
        <fullName evidence="2">Uncharacterized protein</fullName>
    </submittedName>
</protein>
<keyword evidence="1" id="KW-1133">Transmembrane helix</keyword>
<sequence length="63" mass="6034">MPSETAAGGFLTAAFGLTATIAGAAITMTGRRQPGLLGWVGMLLVGIGLTLTALGFGVAGGAV</sequence>
<feature type="transmembrane region" description="Helical" evidence="1">
    <location>
        <begin position="6"/>
        <end position="29"/>
    </location>
</feature>
<gene>
    <name evidence="2" type="ORF">SAMN06269185_3318</name>
</gene>
<accession>A0A285P951</accession>